<keyword evidence="2" id="KW-1185">Reference proteome</keyword>
<name>A0A8J9V9Q0_BRALA</name>
<organism evidence="1 2">
    <name type="scientific">Branchiostoma lanceolatum</name>
    <name type="common">Common lancelet</name>
    <name type="synonym">Amphioxus lanceolatum</name>
    <dbReference type="NCBI Taxonomy" id="7740"/>
    <lineage>
        <taxon>Eukaryota</taxon>
        <taxon>Metazoa</taxon>
        <taxon>Chordata</taxon>
        <taxon>Cephalochordata</taxon>
        <taxon>Leptocardii</taxon>
        <taxon>Amphioxiformes</taxon>
        <taxon>Branchiostomatidae</taxon>
        <taxon>Branchiostoma</taxon>
    </lineage>
</organism>
<dbReference type="AlphaFoldDB" id="A0A8J9V9Q0"/>
<evidence type="ECO:0000313" key="1">
    <source>
        <dbReference type="EMBL" id="CAH1232271.1"/>
    </source>
</evidence>
<dbReference type="EMBL" id="OV696686">
    <property type="protein sequence ID" value="CAH1232271.1"/>
    <property type="molecule type" value="Genomic_DNA"/>
</dbReference>
<reference evidence="1" key="1">
    <citation type="submission" date="2022-01" db="EMBL/GenBank/DDBJ databases">
        <authorList>
            <person name="Braso-Vives M."/>
        </authorList>
    </citation>
    <scope>NUCLEOTIDE SEQUENCE</scope>
</reference>
<proteinExistence type="predicted"/>
<dbReference type="Proteomes" id="UP000838412">
    <property type="component" value="Chromosome 1"/>
</dbReference>
<evidence type="ECO:0000313" key="2">
    <source>
        <dbReference type="Proteomes" id="UP000838412"/>
    </source>
</evidence>
<sequence>MAQTTRPSNHKYGVEKVAYLCHLPWRRTTPPNAGKGAGVLRTRVDRSPTNTIDTSCRDTLHCFTPVFVQLGGNSRRLVQLFMAGERRVAAGSLAYRVRPLTRHDVAPLQLAARSDDT</sequence>
<accession>A0A8J9V9Q0</accession>
<gene>
    <name evidence="1" type="primary">Hypp437</name>
    <name evidence="1" type="ORF">BLAG_LOCUS1476</name>
</gene>
<protein>
    <submittedName>
        <fullName evidence="1">Hypp437 protein</fullName>
    </submittedName>
</protein>